<dbReference type="Proteomes" id="UP000242715">
    <property type="component" value="Unassembled WGS sequence"/>
</dbReference>
<accession>A0A2Z6NJJ9</accession>
<keyword evidence="2" id="KW-0812">Transmembrane</keyword>
<sequence>MRRTKEEEGSGVVVVSASSDYEQIREQRMKENAERMKKLGLLNLSLNLKLNKTPHPQIKKNPIPSDQPERRSSSWVLIVGGWFLFSVLLGSVLMAWELISF</sequence>
<keyword evidence="4" id="KW-1185">Reference proteome</keyword>
<name>A0A2Z6NJJ9_TRISU</name>
<organism evidence="3 4">
    <name type="scientific">Trifolium subterraneum</name>
    <name type="common">Subterranean clover</name>
    <dbReference type="NCBI Taxonomy" id="3900"/>
    <lineage>
        <taxon>Eukaryota</taxon>
        <taxon>Viridiplantae</taxon>
        <taxon>Streptophyta</taxon>
        <taxon>Embryophyta</taxon>
        <taxon>Tracheophyta</taxon>
        <taxon>Spermatophyta</taxon>
        <taxon>Magnoliopsida</taxon>
        <taxon>eudicotyledons</taxon>
        <taxon>Gunneridae</taxon>
        <taxon>Pentapetalae</taxon>
        <taxon>rosids</taxon>
        <taxon>fabids</taxon>
        <taxon>Fabales</taxon>
        <taxon>Fabaceae</taxon>
        <taxon>Papilionoideae</taxon>
        <taxon>50 kb inversion clade</taxon>
        <taxon>NPAAA clade</taxon>
        <taxon>Hologalegina</taxon>
        <taxon>IRL clade</taxon>
        <taxon>Trifolieae</taxon>
        <taxon>Trifolium</taxon>
    </lineage>
</organism>
<evidence type="ECO:0000313" key="4">
    <source>
        <dbReference type="Proteomes" id="UP000242715"/>
    </source>
</evidence>
<keyword evidence="2" id="KW-1133">Transmembrane helix</keyword>
<evidence type="ECO:0000313" key="3">
    <source>
        <dbReference type="EMBL" id="GAU31839.1"/>
    </source>
</evidence>
<feature type="region of interest" description="Disordered" evidence="1">
    <location>
        <begin position="52"/>
        <end position="71"/>
    </location>
</feature>
<evidence type="ECO:0000256" key="1">
    <source>
        <dbReference type="SAM" id="MobiDB-lite"/>
    </source>
</evidence>
<keyword evidence="2" id="KW-0472">Membrane</keyword>
<gene>
    <name evidence="3" type="ORF">TSUD_58410</name>
</gene>
<feature type="transmembrane region" description="Helical" evidence="2">
    <location>
        <begin position="75"/>
        <end position="96"/>
    </location>
</feature>
<evidence type="ECO:0000256" key="2">
    <source>
        <dbReference type="SAM" id="Phobius"/>
    </source>
</evidence>
<reference evidence="4" key="1">
    <citation type="journal article" date="2017" name="Front. Plant Sci.">
        <title>Climate Clever Clovers: New Paradigm to Reduce the Environmental Footprint of Ruminants by Breeding Low Methanogenic Forages Utilizing Haplotype Variation.</title>
        <authorList>
            <person name="Kaur P."/>
            <person name="Appels R."/>
            <person name="Bayer P.E."/>
            <person name="Keeble-Gagnere G."/>
            <person name="Wang J."/>
            <person name="Hirakawa H."/>
            <person name="Shirasawa K."/>
            <person name="Vercoe P."/>
            <person name="Stefanova K."/>
            <person name="Durmic Z."/>
            <person name="Nichols P."/>
            <person name="Revell C."/>
            <person name="Isobe S.N."/>
            <person name="Edwards D."/>
            <person name="Erskine W."/>
        </authorList>
    </citation>
    <scope>NUCLEOTIDE SEQUENCE [LARGE SCALE GENOMIC DNA]</scope>
    <source>
        <strain evidence="4">cv. Daliak</strain>
    </source>
</reference>
<dbReference type="EMBL" id="DF973469">
    <property type="protein sequence ID" value="GAU31839.1"/>
    <property type="molecule type" value="Genomic_DNA"/>
</dbReference>
<dbReference type="AlphaFoldDB" id="A0A2Z6NJJ9"/>
<proteinExistence type="predicted"/>
<protein>
    <submittedName>
        <fullName evidence="3">Uncharacterized protein</fullName>
    </submittedName>
</protein>